<feature type="transmembrane region" description="Helical" evidence="7">
    <location>
        <begin position="359"/>
        <end position="379"/>
    </location>
</feature>
<evidence type="ECO:0000256" key="7">
    <source>
        <dbReference type="SAM" id="Phobius"/>
    </source>
</evidence>
<feature type="transmembrane region" description="Helical" evidence="7">
    <location>
        <begin position="173"/>
        <end position="195"/>
    </location>
</feature>
<evidence type="ECO:0000256" key="2">
    <source>
        <dbReference type="ARBA" id="ARBA00005982"/>
    </source>
</evidence>
<evidence type="ECO:0000313" key="8">
    <source>
        <dbReference type="EMBL" id="KAK4709546.1"/>
    </source>
</evidence>
<evidence type="ECO:0000256" key="3">
    <source>
        <dbReference type="ARBA" id="ARBA00022692"/>
    </source>
</evidence>
<dbReference type="GO" id="GO:0022857">
    <property type="term" value="F:transmembrane transporter activity"/>
    <property type="evidence" value="ECO:0007669"/>
    <property type="project" value="InterPro"/>
</dbReference>
<feature type="transmembrane region" description="Helical" evidence="7">
    <location>
        <begin position="324"/>
        <end position="347"/>
    </location>
</feature>
<comment type="similarity">
    <text evidence="6">Belongs to the major facilitator superfamily. Phosphate:H(+) symporter (TC 2.A.1.9) family.</text>
</comment>
<feature type="transmembrane region" description="Helical" evidence="7">
    <location>
        <begin position="514"/>
        <end position="536"/>
    </location>
</feature>
<sequence length="558" mass="61695">MDGESQILKSSSGHGKRGEWITFPFTIATTAGLNVAAAGWMNNLTVYLIEEFGMNSIDAAQVSNIMNGSVNFVPVVAAILADSFFGCFSVVWTSCLISLLGIVLLALTSTIDTLRPQQLCTNGSSICMSPTKLQFAFLYGGIALASIGLGGMRTNIATIGANQFRDSKYQNLFFNWFFFTMYIGTVIGATVIVYIEDNVSWKSGYFVCVATNFVGLVVFLSGSRFYHYAKLEGSPFTSLAHVIVATIRKRKLPILDENNWYYGPHANVDQTMSIAPSRSFRFLNRAALKCEGDVKQDDSIAKPWRLCTVSEVEDFKSLMRTLPLCSSSIFLSTPIAVLTSLSVLQALAMDRHLGPHFQIPAGSIPVIVLVTTSIFLTIFDRFLFPAWEKLIGHNVTPFKRIGVGHVLTFIGLGVAALVESKRLNEVRDRDGFRISVLWLVPHLVLIGIGEAFHFPGQVSLYYQEFPTSLKSVSTALTWLVIAVSFYVSTTLIDLVRRTTSWLPNDINQGRIDKFYWVFAVVGVVNFGYYLLCVWFYKRKVGNKVVDHGASNASISDSS</sequence>
<keyword evidence="5 7" id="KW-0472">Membrane</keyword>
<feature type="transmembrane region" description="Helical" evidence="7">
    <location>
        <begin position="88"/>
        <end position="107"/>
    </location>
</feature>
<dbReference type="GO" id="GO:0016020">
    <property type="term" value="C:membrane"/>
    <property type="evidence" value="ECO:0007669"/>
    <property type="project" value="UniProtKB-SubCell"/>
</dbReference>
<gene>
    <name evidence="8" type="ORF">R3W88_030471</name>
</gene>
<organism evidence="8 9">
    <name type="scientific">Solanum pinnatisectum</name>
    <name type="common">tansyleaf nightshade</name>
    <dbReference type="NCBI Taxonomy" id="50273"/>
    <lineage>
        <taxon>Eukaryota</taxon>
        <taxon>Viridiplantae</taxon>
        <taxon>Streptophyta</taxon>
        <taxon>Embryophyta</taxon>
        <taxon>Tracheophyta</taxon>
        <taxon>Spermatophyta</taxon>
        <taxon>Magnoliopsida</taxon>
        <taxon>eudicotyledons</taxon>
        <taxon>Gunneridae</taxon>
        <taxon>Pentapetalae</taxon>
        <taxon>asterids</taxon>
        <taxon>lamiids</taxon>
        <taxon>Solanales</taxon>
        <taxon>Solanaceae</taxon>
        <taxon>Solanoideae</taxon>
        <taxon>Solaneae</taxon>
        <taxon>Solanum</taxon>
    </lineage>
</organism>
<dbReference type="InterPro" id="IPR000109">
    <property type="entry name" value="POT_fam"/>
</dbReference>
<reference evidence="8 9" key="1">
    <citation type="submission" date="2023-10" db="EMBL/GenBank/DDBJ databases">
        <title>Genome-Wide Identification Analysis in wild type Solanum Pinnatisectum Reveals Some Genes Defensing Phytophthora Infestans.</title>
        <authorList>
            <person name="Sun C."/>
        </authorList>
    </citation>
    <scope>NUCLEOTIDE SEQUENCE [LARGE SCALE GENOMIC DNA]</scope>
    <source>
        <strain evidence="8">LQN</strain>
        <tissue evidence="8">Leaf</tissue>
    </source>
</reference>
<comment type="caution">
    <text evidence="8">The sequence shown here is derived from an EMBL/GenBank/DDBJ whole genome shotgun (WGS) entry which is preliminary data.</text>
</comment>
<dbReference type="CDD" id="cd17416">
    <property type="entry name" value="MFS_NPF1_2"/>
    <property type="match status" value="1"/>
</dbReference>
<feature type="transmembrane region" description="Helical" evidence="7">
    <location>
        <begin position="20"/>
        <end position="41"/>
    </location>
</feature>
<feature type="transmembrane region" description="Helical" evidence="7">
    <location>
        <begin position="61"/>
        <end position="81"/>
    </location>
</feature>
<feature type="transmembrane region" description="Helical" evidence="7">
    <location>
        <begin position="400"/>
        <end position="418"/>
    </location>
</feature>
<dbReference type="InterPro" id="IPR036259">
    <property type="entry name" value="MFS_trans_sf"/>
</dbReference>
<feature type="transmembrane region" description="Helical" evidence="7">
    <location>
        <begin position="133"/>
        <end position="152"/>
    </location>
</feature>
<comment type="similarity">
    <text evidence="2">Belongs to the major facilitator superfamily. Proton-dependent oligopeptide transporter (POT/PTR) (TC 2.A.17) family.</text>
</comment>
<evidence type="ECO:0000256" key="1">
    <source>
        <dbReference type="ARBA" id="ARBA00004141"/>
    </source>
</evidence>
<feature type="transmembrane region" description="Helical" evidence="7">
    <location>
        <begin position="201"/>
        <end position="220"/>
    </location>
</feature>
<dbReference type="Proteomes" id="UP001311915">
    <property type="component" value="Unassembled WGS sequence"/>
</dbReference>
<keyword evidence="4 7" id="KW-1133">Transmembrane helix</keyword>
<comment type="subcellular location">
    <subcellularLocation>
        <location evidence="1">Membrane</location>
        <topology evidence="1">Multi-pass membrane protein</topology>
    </subcellularLocation>
</comment>
<evidence type="ECO:0000256" key="4">
    <source>
        <dbReference type="ARBA" id="ARBA00022989"/>
    </source>
</evidence>
<evidence type="ECO:0000256" key="6">
    <source>
        <dbReference type="ARBA" id="ARBA00044504"/>
    </source>
</evidence>
<name>A0AAV9K868_9SOLN</name>
<dbReference type="Gene3D" id="1.20.1250.20">
    <property type="entry name" value="MFS general substrate transporter like domains"/>
    <property type="match status" value="1"/>
</dbReference>
<keyword evidence="9" id="KW-1185">Reference proteome</keyword>
<evidence type="ECO:0000256" key="5">
    <source>
        <dbReference type="ARBA" id="ARBA00023136"/>
    </source>
</evidence>
<feature type="transmembrane region" description="Helical" evidence="7">
    <location>
        <begin position="438"/>
        <end position="462"/>
    </location>
</feature>
<accession>A0AAV9K868</accession>
<dbReference type="SUPFAM" id="SSF103473">
    <property type="entry name" value="MFS general substrate transporter"/>
    <property type="match status" value="1"/>
</dbReference>
<dbReference type="EMBL" id="JAWPEI010000012">
    <property type="protein sequence ID" value="KAK4709546.1"/>
    <property type="molecule type" value="Genomic_DNA"/>
</dbReference>
<dbReference type="AlphaFoldDB" id="A0AAV9K868"/>
<dbReference type="PANTHER" id="PTHR11654">
    <property type="entry name" value="OLIGOPEPTIDE TRANSPORTER-RELATED"/>
    <property type="match status" value="1"/>
</dbReference>
<dbReference type="Pfam" id="PF00854">
    <property type="entry name" value="PTR2"/>
    <property type="match status" value="1"/>
</dbReference>
<feature type="transmembrane region" description="Helical" evidence="7">
    <location>
        <begin position="474"/>
        <end position="494"/>
    </location>
</feature>
<proteinExistence type="inferred from homology"/>
<evidence type="ECO:0000313" key="9">
    <source>
        <dbReference type="Proteomes" id="UP001311915"/>
    </source>
</evidence>
<protein>
    <submittedName>
        <fullName evidence="8">Uncharacterized protein</fullName>
    </submittedName>
</protein>
<keyword evidence="3 7" id="KW-0812">Transmembrane</keyword>